<feature type="domain" description="Solute-binding protein family 3/N-terminal" evidence="5">
    <location>
        <begin position="72"/>
        <end position="282"/>
    </location>
</feature>
<dbReference type="CDD" id="cd01009">
    <property type="entry name" value="PBP2_YfhD_N"/>
    <property type="match status" value="1"/>
</dbReference>
<protein>
    <submittedName>
        <fullName evidence="6">Transporter substrate-binding domain-containing protein</fullName>
    </submittedName>
</protein>
<dbReference type="PANTHER" id="PTHR35936">
    <property type="entry name" value="MEMBRANE-BOUND LYTIC MUREIN TRANSGLYCOSYLASE F"/>
    <property type="match status" value="1"/>
</dbReference>
<comment type="similarity">
    <text evidence="2">Belongs to the bacterial solute-binding protein 3 family.</text>
</comment>
<proteinExistence type="inferred from homology"/>
<keyword evidence="7" id="KW-1185">Reference proteome</keyword>
<evidence type="ECO:0000256" key="2">
    <source>
        <dbReference type="ARBA" id="ARBA00010333"/>
    </source>
</evidence>
<dbReference type="Gene3D" id="3.40.190.10">
    <property type="entry name" value="Periplasmic binding protein-like II"/>
    <property type="match status" value="4"/>
</dbReference>
<dbReference type="EMBL" id="JBGMEL010000004">
    <property type="protein sequence ID" value="MFA0790015.1"/>
    <property type="molecule type" value="Genomic_DNA"/>
</dbReference>
<dbReference type="Pfam" id="PF00497">
    <property type="entry name" value="SBP_bac_3"/>
    <property type="match status" value="2"/>
</dbReference>
<accession>A0ABV4NL82</accession>
<keyword evidence="4" id="KW-0998">Cell outer membrane</keyword>
<dbReference type="CDD" id="cd13403">
    <property type="entry name" value="MLTF-like"/>
    <property type="match status" value="1"/>
</dbReference>
<dbReference type="SMART" id="SM00062">
    <property type="entry name" value="PBPb"/>
    <property type="match status" value="2"/>
</dbReference>
<name>A0ABV4NL82_9GAMM</name>
<dbReference type="SUPFAM" id="SSF53955">
    <property type="entry name" value="Lysozyme-like"/>
    <property type="match status" value="1"/>
</dbReference>
<dbReference type="InterPro" id="IPR023346">
    <property type="entry name" value="Lysozyme-like_dom_sf"/>
</dbReference>
<dbReference type="InterPro" id="IPR008258">
    <property type="entry name" value="Transglycosylase_SLT_dom_1"/>
</dbReference>
<feature type="domain" description="Solute-binding protein family 3/N-terminal" evidence="5">
    <location>
        <begin position="294"/>
        <end position="527"/>
    </location>
</feature>
<dbReference type="Gene3D" id="1.10.530.10">
    <property type="match status" value="1"/>
</dbReference>
<comment type="caution">
    <text evidence="6">The sequence shown here is derived from an EMBL/GenBank/DDBJ whole genome shotgun (WGS) entry which is preliminary data.</text>
</comment>
<keyword evidence="3" id="KW-0732">Signal</keyword>
<sequence>MQNTLRVVIFLLVFLLLLVSCQKKPSQEGESIDVTEESAIDQGAASQSAEPKTIFANYQEQGDFSALQERGILRLLAPRGPEEDALPRAGLPQGEWRQLAEKFAYSRDLQPQWIYVDNFAALIPALTEGRGDVIATNFSRTFKRGAEVAFTRPLQAVNELLITRKGVQQPLEEVAVRRGSAYAETLATDTEHTYKVTLLDGAVANSTLLAAVVAGEYQATVMDSNLADALLPAYPQLTASDRLESRRDIAWAVRPNATELRRELNEFLTAELVLARQNRVKPVRDWQDIIEGGTLRVLTRNHPASYFIWRGELMGFDYDLLKKFSRDHKLRLSMVVPDADMDLAEALRAGMGDVIAASLTVTELRRKQGLVFSRPYLQVREQLIASSADISLQGDAPLEQMLSGKTVAVNPQTSYHESLAEMIALQRERGIAPIQVSAQLGATTEHLIDAVAQGLYPYTVADSHLVAIESTYRDDFRVVADLPKVRDIAWAVREDQPQLLKQLNNFLKKHHRDLFFNVTYNKYFKEKKHILRHQESRLRYSDALSPYDPLVHKYTEHTDRDWRMVVAQMYQESQFNPRAQSFAGAQGLMQVLPRTAHQMGVANLYEPENGIRAGVSYLDWLDQRFPEDLPLEQKIYFTLAAYNAGHGHVRDARALAQRLGLDPNQWFGHVEQAMLLLSKPEYYRQSHFGYVRGREPVKYVREIRDRYLGYIYTNRNF</sequence>
<dbReference type="RefSeq" id="WP_371842897.1">
    <property type="nucleotide sequence ID" value="NZ_JBGMEL010000004.1"/>
</dbReference>
<evidence type="ECO:0000256" key="3">
    <source>
        <dbReference type="ARBA" id="ARBA00022729"/>
    </source>
</evidence>
<dbReference type="PANTHER" id="PTHR35936:SF32">
    <property type="entry name" value="MEMBRANE-BOUND LYTIC MUREIN TRANSGLYCOSYLASE F"/>
    <property type="match status" value="1"/>
</dbReference>
<dbReference type="Pfam" id="PF01464">
    <property type="entry name" value="SLT"/>
    <property type="match status" value="1"/>
</dbReference>
<dbReference type="SUPFAM" id="SSF53850">
    <property type="entry name" value="Periplasmic binding protein-like II"/>
    <property type="match status" value="2"/>
</dbReference>
<evidence type="ECO:0000259" key="5">
    <source>
        <dbReference type="SMART" id="SM00062"/>
    </source>
</evidence>
<gene>
    <name evidence="6" type="ORF">ACCI51_05605</name>
</gene>
<reference evidence="6 7" key="1">
    <citation type="submission" date="2024-08" db="EMBL/GenBank/DDBJ databases">
        <authorList>
            <person name="Ishaq N."/>
        </authorList>
    </citation>
    <scope>NUCLEOTIDE SEQUENCE [LARGE SCALE GENOMIC DNA]</scope>
    <source>
        <strain evidence="6 7">JCM 30400</strain>
    </source>
</reference>
<keyword evidence="4" id="KW-0472">Membrane</keyword>
<organism evidence="6 7">
    <name type="scientific">Microbulbifer echini</name>
    <dbReference type="NCBI Taxonomy" id="1529067"/>
    <lineage>
        <taxon>Bacteria</taxon>
        <taxon>Pseudomonadati</taxon>
        <taxon>Pseudomonadota</taxon>
        <taxon>Gammaproteobacteria</taxon>
        <taxon>Cellvibrionales</taxon>
        <taxon>Microbulbiferaceae</taxon>
        <taxon>Microbulbifer</taxon>
    </lineage>
</organism>
<evidence type="ECO:0000313" key="6">
    <source>
        <dbReference type="EMBL" id="MFA0790015.1"/>
    </source>
</evidence>
<evidence type="ECO:0000256" key="4">
    <source>
        <dbReference type="ARBA" id="ARBA00023237"/>
    </source>
</evidence>
<evidence type="ECO:0000313" key="7">
    <source>
        <dbReference type="Proteomes" id="UP001569414"/>
    </source>
</evidence>
<dbReference type="Proteomes" id="UP001569414">
    <property type="component" value="Unassembled WGS sequence"/>
</dbReference>
<comment type="subcellular location">
    <subcellularLocation>
        <location evidence="1">Cell outer membrane</location>
        <topology evidence="1">Peripheral membrane protein</topology>
    </subcellularLocation>
</comment>
<evidence type="ECO:0000256" key="1">
    <source>
        <dbReference type="ARBA" id="ARBA00004339"/>
    </source>
</evidence>
<dbReference type="InterPro" id="IPR001638">
    <property type="entry name" value="Solute-binding_3/MltF_N"/>
</dbReference>
<dbReference type="PROSITE" id="PS51257">
    <property type="entry name" value="PROKAR_LIPOPROTEIN"/>
    <property type="match status" value="1"/>
</dbReference>